<keyword evidence="3" id="KW-0444">Lipid biosynthesis</keyword>
<keyword evidence="15" id="KW-1185">Reference proteome</keyword>
<dbReference type="PANTHER" id="PTHR14269">
    <property type="entry name" value="CDP-DIACYLGLYCEROL--GLYCEROL-3-PHOSPHATE 3-PHOSPHATIDYLTRANSFERASE-RELATED"/>
    <property type="match status" value="1"/>
</dbReference>
<dbReference type="RefSeq" id="WP_161825395.1">
    <property type="nucleotide sequence ID" value="NZ_WVIC01000018.1"/>
</dbReference>
<comment type="similarity">
    <text evidence="2 12">Belongs to the CDP-alcohol phosphatidyltransferase class-I family.</text>
</comment>
<evidence type="ECO:0000256" key="12">
    <source>
        <dbReference type="RuleBase" id="RU003750"/>
    </source>
</evidence>
<dbReference type="InterPro" id="IPR000462">
    <property type="entry name" value="CDP-OH_P_trans"/>
</dbReference>
<dbReference type="AlphaFoldDB" id="A0A8K2A8F9"/>
<dbReference type="InterPro" id="IPR004570">
    <property type="entry name" value="Phosphatidylglycerol_P_synth"/>
</dbReference>
<dbReference type="Proteomes" id="UP000607397">
    <property type="component" value="Unassembled WGS sequence"/>
</dbReference>
<gene>
    <name evidence="14" type="primary">pgsA</name>
    <name evidence="14" type="ORF">GS597_10445</name>
</gene>
<comment type="subcellular location">
    <subcellularLocation>
        <location evidence="1">Membrane</location>
        <topology evidence="1">Multi-pass membrane protein</topology>
    </subcellularLocation>
</comment>
<reference evidence="14" key="1">
    <citation type="submission" date="2019-12" db="EMBL/GenBank/DDBJ databases">
        <title>High-Quality draft genome sequences of three cyanobacteria isolated from the limestone walls of the Old Cathedral of Coimbra.</title>
        <authorList>
            <person name="Tiago I."/>
            <person name="Soares F."/>
            <person name="Portugal A."/>
        </authorList>
    </citation>
    <scope>NUCLEOTIDE SEQUENCE [LARGE SCALE GENOMIC DNA]</scope>
    <source>
        <strain evidence="14">C</strain>
    </source>
</reference>
<feature type="transmembrane region" description="Helical" evidence="13">
    <location>
        <begin position="77"/>
        <end position="102"/>
    </location>
</feature>
<name>A0A8K2A8F9_9CYAN</name>
<evidence type="ECO:0000256" key="2">
    <source>
        <dbReference type="ARBA" id="ARBA00010441"/>
    </source>
</evidence>
<keyword evidence="10" id="KW-1208">Phospholipid metabolism</keyword>
<keyword evidence="5 13" id="KW-0812">Transmembrane</keyword>
<evidence type="ECO:0000313" key="15">
    <source>
        <dbReference type="Proteomes" id="UP000607397"/>
    </source>
</evidence>
<evidence type="ECO:0000256" key="13">
    <source>
        <dbReference type="SAM" id="Phobius"/>
    </source>
</evidence>
<evidence type="ECO:0000256" key="11">
    <source>
        <dbReference type="NCBIfam" id="TIGR00560"/>
    </source>
</evidence>
<keyword evidence="7" id="KW-0443">Lipid metabolism</keyword>
<dbReference type="InterPro" id="IPR048254">
    <property type="entry name" value="CDP_ALCOHOL_P_TRANSF_CS"/>
</dbReference>
<dbReference type="NCBIfam" id="TIGR00560">
    <property type="entry name" value="pgsA"/>
    <property type="match status" value="1"/>
</dbReference>
<dbReference type="EC" id="2.7.8.5" evidence="11"/>
<evidence type="ECO:0000256" key="3">
    <source>
        <dbReference type="ARBA" id="ARBA00022516"/>
    </source>
</evidence>
<feature type="transmembrane region" description="Helical" evidence="13">
    <location>
        <begin position="34"/>
        <end position="57"/>
    </location>
</feature>
<keyword evidence="8 13" id="KW-0472">Membrane</keyword>
<accession>A0A8K2A8F9</accession>
<dbReference type="InterPro" id="IPR043130">
    <property type="entry name" value="CDP-OH_PTrfase_TM_dom"/>
</dbReference>
<dbReference type="PANTHER" id="PTHR14269:SF62">
    <property type="entry name" value="CDP-DIACYLGLYCEROL--GLYCEROL-3-PHOSPHATE 3-PHOSPHATIDYLTRANSFERASE 1, CHLOROPLASTIC"/>
    <property type="match status" value="1"/>
</dbReference>
<sequence length="177" mass="19387">MTLATWITVSRLLAIPVLLLWLHTEPGTTLPSDLLRWSSVVIFLVAAGTDWVDGYVARRFDQVSDLGKFLDPLVDKLLVLAPLLSLIAWGVIPAWSVFLILLRELAIAGWRVQQTQISGANLWGKAKTVTQISAIALLMAPLPAPWPAWSLGVYALAIVLTLVSGILYLWPQSAQPL</sequence>
<organism evidence="14 15">
    <name type="scientific">Petrachloros mirabilis ULC683</name>
    <dbReference type="NCBI Taxonomy" id="2781853"/>
    <lineage>
        <taxon>Bacteria</taxon>
        <taxon>Bacillati</taxon>
        <taxon>Cyanobacteriota</taxon>
        <taxon>Cyanophyceae</taxon>
        <taxon>Synechococcales</taxon>
        <taxon>Petrachlorosaceae</taxon>
        <taxon>Petrachloros</taxon>
        <taxon>Petrachloros mirabilis</taxon>
    </lineage>
</organism>
<dbReference type="Gene3D" id="1.20.120.1760">
    <property type="match status" value="1"/>
</dbReference>
<evidence type="ECO:0000256" key="5">
    <source>
        <dbReference type="ARBA" id="ARBA00022692"/>
    </source>
</evidence>
<evidence type="ECO:0000256" key="10">
    <source>
        <dbReference type="ARBA" id="ARBA00023264"/>
    </source>
</evidence>
<evidence type="ECO:0000313" key="14">
    <source>
        <dbReference type="EMBL" id="NCJ06920.1"/>
    </source>
</evidence>
<evidence type="ECO:0000256" key="1">
    <source>
        <dbReference type="ARBA" id="ARBA00004141"/>
    </source>
</evidence>
<keyword evidence="6 13" id="KW-1133">Transmembrane helix</keyword>
<dbReference type="Pfam" id="PF01066">
    <property type="entry name" value="CDP-OH_P_transf"/>
    <property type="match status" value="1"/>
</dbReference>
<dbReference type="PROSITE" id="PS00379">
    <property type="entry name" value="CDP_ALCOHOL_P_TRANSF"/>
    <property type="match status" value="1"/>
</dbReference>
<feature type="transmembrane region" description="Helical" evidence="13">
    <location>
        <begin position="148"/>
        <end position="170"/>
    </location>
</feature>
<evidence type="ECO:0000256" key="6">
    <source>
        <dbReference type="ARBA" id="ARBA00022989"/>
    </source>
</evidence>
<evidence type="ECO:0000256" key="4">
    <source>
        <dbReference type="ARBA" id="ARBA00022679"/>
    </source>
</evidence>
<keyword evidence="9" id="KW-0594">Phospholipid biosynthesis</keyword>
<feature type="transmembrane region" description="Helical" evidence="13">
    <location>
        <begin position="6"/>
        <end position="22"/>
    </location>
</feature>
<evidence type="ECO:0000256" key="9">
    <source>
        <dbReference type="ARBA" id="ARBA00023209"/>
    </source>
</evidence>
<dbReference type="InterPro" id="IPR050324">
    <property type="entry name" value="CDP-alcohol_PTase-I"/>
</dbReference>
<evidence type="ECO:0000256" key="8">
    <source>
        <dbReference type="ARBA" id="ARBA00023136"/>
    </source>
</evidence>
<proteinExistence type="inferred from homology"/>
<evidence type="ECO:0000256" key="7">
    <source>
        <dbReference type="ARBA" id="ARBA00023098"/>
    </source>
</evidence>
<dbReference type="EMBL" id="WVIC01000018">
    <property type="protein sequence ID" value="NCJ06920.1"/>
    <property type="molecule type" value="Genomic_DNA"/>
</dbReference>
<comment type="caution">
    <text evidence="14">The sequence shown here is derived from an EMBL/GenBank/DDBJ whole genome shotgun (WGS) entry which is preliminary data.</text>
</comment>
<dbReference type="GO" id="GO:0008444">
    <property type="term" value="F:CDP-diacylglycerol-glycerol-3-phosphate 3-phosphatidyltransferase activity"/>
    <property type="evidence" value="ECO:0007669"/>
    <property type="project" value="UniProtKB-UniRule"/>
</dbReference>
<dbReference type="GO" id="GO:0046474">
    <property type="term" value="P:glycerophospholipid biosynthetic process"/>
    <property type="evidence" value="ECO:0007669"/>
    <property type="project" value="TreeGrafter"/>
</dbReference>
<protein>
    <recommendedName>
        <fullName evidence="11">CDP-diacylglycerol--glycerol-3-phosphate 3-phosphatidyltransferase</fullName>
        <ecNumber evidence="11">2.7.8.5</ecNumber>
    </recommendedName>
</protein>
<dbReference type="PIRSF" id="PIRSF000847">
    <property type="entry name" value="Phos_ph_gly_syn"/>
    <property type="match status" value="1"/>
</dbReference>
<dbReference type="GO" id="GO:0016020">
    <property type="term" value="C:membrane"/>
    <property type="evidence" value="ECO:0007669"/>
    <property type="project" value="UniProtKB-SubCell"/>
</dbReference>
<keyword evidence="4 12" id="KW-0808">Transferase</keyword>